<evidence type="ECO:0000256" key="4">
    <source>
        <dbReference type="RuleBase" id="RU363128"/>
    </source>
</evidence>
<accession>A0A8B7SG84</accession>
<comment type="similarity">
    <text evidence="1 4">Belongs to the eukaryotic ribosomal protein eS26 family.</text>
</comment>
<dbReference type="Gene3D" id="3.30.1740.20">
    <property type="entry name" value="Ribosomal protein S26e"/>
    <property type="match status" value="1"/>
</dbReference>
<evidence type="ECO:0000313" key="6">
    <source>
        <dbReference type="RefSeq" id="XP_019511689.1"/>
    </source>
</evidence>
<protein>
    <recommendedName>
        <fullName evidence="4">40S ribosomal protein S26</fullName>
    </recommendedName>
</protein>
<keyword evidence="5" id="KW-1185">Reference proteome</keyword>
<dbReference type="GO" id="GO:0003735">
    <property type="term" value="F:structural constituent of ribosome"/>
    <property type="evidence" value="ECO:0007669"/>
    <property type="project" value="InterPro"/>
</dbReference>
<sequence length="115" mass="12759">MTKERRNNGCAKKGHGQMQPICYTNCAQCAPKDKATKKFIIQNIAEAAAITDISEASVFDTYALSKLYVKLHDYVSCAIHSTVVKNRFGETQKDPISPPRFRLVGAAQRPLPKSM</sequence>
<keyword evidence="3 4" id="KW-0687">Ribonucleoprotein</keyword>
<dbReference type="KEGG" id="hai:109390096"/>
<evidence type="ECO:0000256" key="2">
    <source>
        <dbReference type="ARBA" id="ARBA00022980"/>
    </source>
</evidence>
<dbReference type="PANTHER" id="PTHR12538">
    <property type="entry name" value="40S RIBOSOMAL PROTEIN S26"/>
    <property type="match status" value="1"/>
</dbReference>
<evidence type="ECO:0000256" key="1">
    <source>
        <dbReference type="ARBA" id="ARBA00008596"/>
    </source>
</evidence>
<dbReference type="PANTHER" id="PTHR12538:SF7">
    <property type="entry name" value="SMALL RIBOSOMAL SUBUNIT PROTEIN ES26-RELATED"/>
    <property type="match status" value="1"/>
</dbReference>
<dbReference type="GO" id="GO:0022627">
    <property type="term" value="C:cytosolic small ribosomal subunit"/>
    <property type="evidence" value="ECO:0007669"/>
    <property type="project" value="TreeGrafter"/>
</dbReference>
<dbReference type="Pfam" id="PF01283">
    <property type="entry name" value="Ribosomal_S26e"/>
    <property type="match status" value="1"/>
</dbReference>
<dbReference type="AlphaFoldDB" id="A0A8B7SG84"/>
<organism evidence="5 6">
    <name type="scientific">Hipposideros armiger</name>
    <name type="common">Great Himalayan leaf-nosed bat</name>
    <dbReference type="NCBI Taxonomy" id="186990"/>
    <lineage>
        <taxon>Eukaryota</taxon>
        <taxon>Metazoa</taxon>
        <taxon>Chordata</taxon>
        <taxon>Craniata</taxon>
        <taxon>Vertebrata</taxon>
        <taxon>Euteleostomi</taxon>
        <taxon>Mammalia</taxon>
        <taxon>Eutheria</taxon>
        <taxon>Laurasiatheria</taxon>
        <taxon>Chiroptera</taxon>
        <taxon>Yinpterochiroptera</taxon>
        <taxon>Rhinolophoidea</taxon>
        <taxon>Hipposideridae</taxon>
        <taxon>Hipposideros</taxon>
    </lineage>
</organism>
<dbReference type="RefSeq" id="XP_019511689.1">
    <property type="nucleotide sequence ID" value="XM_019656144.1"/>
</dbReference>
<gene>
    <name evidence="6" type="primary">LOC109390096</name>
</gene>
<reference evidence="6" key="1">
    <citation type="submission" date="2025-08" db="UniProtKB">
        <authorList>
            <consortium name="RefSeq"/>
        </authorList>
    </citation>
    <scope>IDENTIFICATION</scope>
    <source>
        <tissue evidence="6">Muscle</tissue>
    </source>
</reference>
<evidence type="ECO:0000313" key="5">
    <source>
        <dbReference type="Proteomes" id="UP000694851"/>
    </source>
</evidence>
<dbReference type="InterPro" id="IPR038551">
    <property type="entry name" value="Ribosomal_eS26_sf"/>
</dbReference>
<keyword evidence="2 4" id="KW-0689">Ribosomal protein</keyword>
<dbReference type="InterPro" id="IPR000892">
    <property type="entry name" value="Ribosomal_eS26"/>
</dbReference>
<dbReference type="GO" id="GO:0003729">
    <property type="term" value="F:mRNA binding"/>
    <property type="evidence" value="ECO:0007669"/>
    <property type="project" value="TreeGrafter"/>
</dbReference>
<dbReference type="GeneID" id="109390096"/>
<dbReference type="OrthoDB" id="10262653at2759"/>
<proteinExistence type="inferred from homology"/>
<dbReference type="Proteomes" id="UP000694851">
    <property type="component" value="Unplaced"/>
</dbReference>
<name>A0A8B7SG84_HIPAR</name>
<dbReference type="GO" id="GO:0006412">
    <property type="term" value="P:translation"/>
    <property type="evidence" value="ECO:0007669"/>
    <property type="project" value="InterPro"/>
</dbReference>
<evidence type="ECO:0000256" key="3">
    <source>
        <dbReference type="ARBA" id="ARBA00023274"/>
    </source>
</evidence>